<keyword evidence="7" id="KW-0520">NAD</keyword>
<evidence type="ECO:0000259" key="12">
    <source>
        <dbReference type="Pfam" id="PF12241"/>
    </source>
</evidence>
<comment type="pathway">
    <text evidence="1">Lipid metabolism.</text>
</comment>
<dbReference type="Pfam" id="PF07055">
    <property type="entry name" value="Eno-Rase_FAD_bd"/>
    <property type="match status" value="1"/>
</dbReference>
<keyword evidence="5" id="KW-0276">Fatty acid metabolism</keyword>
<reference evidence="15" key="1">
    <citation type="journal article" date="2019" name="Int. J. Syst. Evol. Microbiol.">
        <title>The Global Catalogue of Microorganisms (GCM) 10K type strain sequencing project: providing services to taxonomists for standard genome sequencing and annotation.</title>
        <authorList>
            <consortium name="The Broad Institute Genomics Platform"/>
            <consortium name="The Broad Institute Genome Sequencing Center for Infectious Disease"/>
            <person name="Wu L."/>
            <person name="Ma J."/>
        </authorList>
    </citation>
    <scope>NUCLEOTIDE SEQUENCE [LARGE SCALE GENOMIC DNA]</scope>
    <source>
        <strain evidence="15">XZYJT-10</strain>
    </source>
</reference>
<dbReference type="InterPro" id="IPR036291">
    <property type="entry name" value="NAD(P)-bd_dom_sf"/>
</dbReference>
<accession>A0ABW2HK45</accession>
<dbReference type="Proteomes" id="UP001596548">
    <property type="component" value="Unassembled WGS sequence"/>
</dbReference>
<comment type="subunit">
    <text evidence="2">Monomer.</text>
</comment>
<keyword evidence="4" id="KW-0444">Lipid biosynthesis</keyword>
<gene>
    <name evidence="14" type="primary">fabV</name>
    <name evidence="14" type="ORF">ACFQS1_00115</name>
</gene>
<dbReference type="EC" id="1.3.1.44" evidence="3"/>
<dbReference type="RefSeq" id="WP_378963757.1">
    <property type="nucleotide sequence ID" value="NZ_JBHTBJ010000001.1"/>
</dbReference>
<evidence type="ECO:0000259" key="11">
    <source>
        <dbReference type="Pfam" id="PF07055"/>
    </source>
</evidence>
<evidence type="ECO:0000256" key="2">
    <source>
        <dbReference type="ARBA" id="ARBA00011245"/>
    </source>
</evidence>
<comment type="catalytic activity">
    <reaction evidence="10">
        <text>a 2,3-saturated acyl-CoA + NAD(+) = a (2E)-enoyl-CoA + NADH + H(+)</text>
        <dbReference type="Rhea" id="RHEA:18177"/>
        <dbReference type="ChEBI" id="CHEBI:15378"/>
        <dbReference type="ChEBI" id="CHEBI:57540"/>
        <dbReference type="ChEBI" id="CHEBI:57945"/>
        <dbReference type="ChEBI" id="CHEBI:58856"/>
        <dbReference type="ChEBI" id="CHEBI:65111"/>
        <dbReference type="EC" id="1.3.1.44"/>
    </reaction>
</comment>
<evidence type="ECO:0000256" key="4">
    <source>
        <dbReference type="ARBA" id="ARBA00022516"/>
    </source>
</evidence>
<keyword evidence="9" id="KW-0275">Fatty acid biosynthesis</keyword>
<sequence>MSERIVSPTGRGFLLLDSHPAGCAASVARMRAEAESEPGAGSKAETGAGPTALVIGSSAGYGLAATVAGLVRHGIRGLGIGFERPAGRRSATAGWYRTIATDAIARELGCDFSFRNADAFADTTKTEALDLIAERFGGVDYLIYSVAAPRRTDPRSGETYQSVIKPLGRTYVTKTLEFDIEGTPSLREVTLEPATEAEADATVRVMGGEDWSRWVEALAGRGLLRDGFRTVALTYIGSELNAPIYRNGTIGAAKADLEATARELDARLAPHGGKALTVVNGAAVTQASTAIPSIALYVSMLRGELGDRLQSPIEQSVRLWEQLTGARPFDVDDEGRARLDRWELDPAVQAGVTKRWQAITPESVFELADIDWFRTQFRSLYGFDVPGVDYTRPVETDQPWPA</sequence>
<evidence type="ECO:0000313" key="14">
    <source>
        <dbReference type="EMBL" id="MFC7272368.1"/>
    </source>
</evidence>
<evidence type="ECO:0000256" key="6">
    <source>
        <dbReference type="ARBA" id="ARBA00023002"/>
    </source>
</evidence>
<dbReference type="SUPFAM" id="SSF51735">
    <property type="entry name" value="NAD(P)-binding Rossmann-fold domains"/>
    <property type="match status" value="1"/>
</dbReference>
<evidence type="ECO:0000256" key="1">
    <source>
        <dbReference type="ARBA" id="ARBA00005189"/>
    </source>
</evidence>
<protein>
    <recommendedName>
        <fullName evidence="3">trans-2-enoyl-CoA reductase (NAD(+))</fullName>
        <ecNumber evidence="3">1.3.1.44</ecNumber>
    </recommendedName>
</protein>
<dbReference type="NCBIfam" id="NF010177">
    <property type="entry name" value="PRK13656.1"/>
    <property type="match status" value="1"/>
</dbReference>
<dbReference type="InterPro" id="IPR010758">
    <property type="entry name" value="Trans-2-enoyl-CoA_reductase"/>
</dbReference>
<evidence type="ECO:0000313" key="15">
    <source>
        <dbReference type="Proteomes" id="UP001596548"/>
    </source>
</evidence>
<keyword evidence="15" id="KW-1185">Reference proteome</keyword>
<dbReference type="Pfam" id="PF12242">
    <property type="entry name" value="Eno-Rase_NADH_b"/>
    <property type="match status" value="1"/>
</dbReference>
<name>A0ABW2HK45_9ACTN</name>
<organism evidence="14 15">
    <name type="scientific">Paractinoplanes rhizophilus</name>
    <dbReference type="NCBI Taxonomy" id="1416877"/>
    <lineage>
        <taxon>Bacteria</taxon>
        <taxon>Bacillati</taxon>
        <taxon>Actinomycetota</taxon>
        <taxon>Actinomycetes</taxon>
        <taxon>Micromonosporales</taxon>
        <taxon>Micromonosporaceae</taxon>
        <taxon>Paractinoplanes</taxon>
    </lineage>
</organism>
<feature type="domain" description="Trans-2-enoyl-CoA reductase catalytic" evidence="12">
    <location>
        <begin position="89"/>
        <end position="322"/>
    </location>
</feature>
<dbReference type="PANTHER" id="PTHR37480:SF1">
    <property type="entry name" value="ENOYL-[ACYL-CARRIER-PROTEIN] REDUCTASE [NADH]"/>
    <property type="match status" value="1"/>
</dbReference>
<dbReference type="PANTHER" id="PTHR37480">
    <property type="entry name" value="ENOYL-[ACYL-CARRIER-PROTEIN] REDUCTASE [NADH]"/>
    <property type="match status" value="1"/>
</dbReference>
<evidence type="ECO:0000256" key="10">
    <source>
        <dbReference type="ARBA" id="ARBA00048302"/>
    </source>
</evidence>
<evidence type="ECO:0000256" key="8">
    <source>
        <dbReference type="ARBA" id="ARBA00023098"/>
    </source>
</evidence>
<evidence type="ECO:0000256" key="7">
    <source>
        <dbReference type="ARBA" id="ARBA00023027"/>
    </source>
</evidence>
<evidence type="ECO:0000256" key="3">
    <source>
        <dbReference type="ARBA" id="ARBA00011983"/>
    </source>
</evidence>
<dbReference type="InterPro" id="IPR024910">
    <property type="entry name" value="Enoyl-CoA_Rdtase_cat_dom"/>
</dbReference>
<dbReference type="InterPro" id="IPR024906">
    <property type="entry name" value="Eno_Rdtase_FAD-bd_dom"/>
</dbReference>
<dbReference type="Pfam" id="PF12241">
    <property type="entry name" value="Enoyl_reductase"/>
    <property type="match status" value="1"/>
</dbReference>
<dbReference type="InterPro" id="IPR050048">
    <property type="entry name" value="FabV-like_NADH_b"/>
</dbReference>
<feature type="domain" description="Enoyl reductase FAD binding" evidence="11">
    <location>
        <begin position="331"/>
        <end position="394"/>
    </location>
</feature>
<keyword evidence="8" id="KW-0443">Lipid metabolism</keyword>
<feature type="domain" description="Trans-2-enoyl-CoA reductase-like NAD(P)H binding" evidence="13">
    <location>
        <begin position="5"/>
        <end position="86"/>
    </location>
</feature>
<dbReference type="Gene3D" id="3.40.50.720">
    <property type="entry name" value="NAD(P)-binding Rossmann-like Domain"/>
    <property type="match status" value="1"/>
</dbReference>
<proteinExistence type="predicted"/>
<evidence type="ECO:0000259" key="13">
    <source>
        <dbReference type="Pfam" id="PF12242"/>
    </source>
</evidence>
<comment type="caution">
    <text evidence="14">The sequence shown here is derived from an EMBL/GenBank/DDBJ whole genome shotgun (WGS) entry which is preliminary data.</text>
</comment>
<evidence type="ECO:0000256" key="9">
    <source>
        <dbReference type="ARBA" id="ARBA00023160"/>
    </source>
</evidence>
<evidence type="ECO:0000256" key="5">
    <source>
        <dbReference type="ARBA" id="ARBA00022832"/>
    </source>
</evidence>
<keyword evidence="6" id="KW-0560">Oxidoreductase</keyword>
<dbReference type="EMBL" id="JBHTBJ010000001">
    <property type="protein sequence ID" value="MFC7272368.1"/>
    <property type="molecule type" value="Genomic_DNA"/>
</dbReference>